<reference evidence="3 4" key="1">
    <citation type="journal article" date="2017" name="Biotechnol. Biofuels">
        <title>Differential beta-glucosidase expression as a function of carbon source availability in Talaromyces amestolkiae: a genomic and proteomic approach.</title>
        <authorList>
            <person name="de Eugenio L.I."/>
            <person name="Mendez-Liter J.A."/>
            <person name="Nieto-Dominguez M."/>
            <person name="Alonso L."/>
            <person name="Gil-Munoz J."/>
            <person name="Barriuso J."/>
            <person name="Prieto A."/>
            <person name="Martinez M.J."/>
        </authorList>
    </citation>
    <scope>NUCLEOTIDE SEQUENCE [LARGE SCALE GENOMIC DNA]</scope>
    <source>
        <strain evidence="3 4">CIB</strain>
    </source>
</reference>
<keyword evidence="4" id="KW-1185">Reference proteome</keyword>
<dbReference type="GeneID" id="63792970"/>
<feature type="coiled-coil region" evidence="1">
    <location>
        <begin position="189"/>
        <end position="216"/>
    </location>
</feature>
<evidence type="ECO:0000313" key="3">
    <source>
        <dbReference type="EMBL" id="RAO67742.1"/>
    </source>
</evidence>
<evidence type="ECO:0000256" key="2">
    <source>
        <dbReference type="SAM" id="MobiDB-lite"/>
    </source>
</evidence>
<comment type="caution">
    <text evidence="3">The sequence shown here is derived from an EMBL/GenBank/DDBJ whole genome shotgun (WGS) entry which is preliminary data.</text>
</comment>
<accession>A0A364KVZ9</accession>
<proteinExistence type="predicted"/>
<dbReference type="OrthoDB" id="3786931at2759"/>
<gene>
    <name evidence="3" type="ORF">BHQ10_003754</name>
</gene>
<organism evidence="3 4">
    <name type="scientific">Talaromyces amestolkiae</name>
    <dbReference type="NCBI Taxonomy" id="1196081"/>
    <lineage>
        <taxon>Eukaryota</taxon>
        <taxon>Fungi</taxon>
        <taxon>Dikarya</taxon>
        <taxon>Ascomycota</taxon>
        <taxon>Pezizomycotina</taxon>
        <taxon>Eurotiomycetes</taxon>
        <taxon>Eurotiomycetidae</taxon>
        <taxon>Eurotiales</taxon>
        <taxon>Trichocomaceae</taxon>
        <taxon>Talaromyces</taxon>
        <taxon>Talaromyces sect. Talaromyces</taxon>
    </lineage>
</organism>
<evidence type="ECO:0000313" key="4">
    <source>
        <dbReference type="Proteomes" id="UP000249363"/>
    </source>
</evidence>
<evidence type="ECO:0000256" key="1">
    <source>
        <dbReference type="SAM" id="Coils"/>
    </source>
</evidence>
<dbReference type="RefSeq" id="XP_040732258.1">
    <property type="nucleotide sequence ID" value="XM_040876045.1"/>
</dbReference>
<dbReference type="STRING" id="1196081.A0A364KVZ9"/>
<protein>
    <submittedName>
        <fullName evidence="3">Uncharacterized protein</fullName>
    </submittedName>
</protein>
<dbReference type="AlphaFoldDB" id="A0A364KVZ9"/>
<keyword evidence="1" id="KW-0175">Coiled coil</keyword>
<sequence length="337" mass="38963">MSALFTSQDDIAKLAACFTFDINTSSGDRRDLKHRLKTRINDLPRHLRSEIYSVATSVIFESLHTELKSGIQKMGGLINSFGPDEEITRRRVAAIQEMWTEPWRDVSNERWKYQADQCEACMLSRVATDPSTLRELRTVILAHVELKAYQSWPIILTFLDEWIKLTDKAKILFDTSEERAKEIRYCIDQTKLHRNLKAAQAAKREAEERARKQQAHNAQGLETLPALCYNPTPPLTQDIPNPLFSSTLNRPLSRNEYEFSEAEFLHEFSPNRTFYRASSTIDDENDVTDKYSQDNRLSKTLAVLQKQQVLDQYRYPDTGGGERRSPGTDTLKLQYRH</sequence>
<name>A0A364KVZ9_TALAM</name>
<feature type="region of interest" description="Disordered" evidence="2">
    <location>
        <begin position="314"/>
        <end position="337"/>
    </location>
</feature>
<dbReference type="EMBL" id="MIKG01000006">
    <property type="protein sequence ID" value="RAO67742.1"/>
    <property type="molecule type" value="Genomic_DNA"/>
</dbReference>
<dbReference type="Proteomes" id="UP000249363">
    <property type="component" value="Unassembled WGS sequence"/>
</dbReference>